<comment type="caution">
    <text evidence="2">The sequence shown here is derived from an EMBL/GenBank/DDBJ whole genome shotgun (WGS) entry which is preliminary data.</text>
</comment>
<organism evidence="2 3">
    <name type="scientific">Clavelina lepadiformis</name>
    <name type="common">Light-bulb sea squirt</name>
    <name type="synonym">Ascidia lepadiformis</name>
    <dbReference type="NCBI Taxonomy" id="159417"/>
    <lineage>
        <taxon>Eukaryota</taxon>
        <taxon>Metazoa</taxon>
        <taxon>Chordata</taxon>
        <taxon>Tunicata</taxon>
        <taxon>Ascidiacea</taxon>
        <taxon>Aplousobranchia</taxon>
        <taxon>Clavelinidae</taxon>
        <taxon>Clavelina</taxon>
    </lineage>
</organism>
<feature type="region of interest" description="Disordered" evidence="1">
    <location>
        <begin position="1"/>
        <end position="37"/>
    </location>
</feature>
<feature type="compositionally biased region" description="Polar residues" evidence="1">
    <location>
        <begin position="179"/>
        <end position="189"/>
    </location>
</feature>
<evidence type="ECO:0000256" key="1">
    <source>
        <dbReference type="SAM" id="MobiDB-lite"/>
    </source>
</evidence>
<proteinExistence type="predicted"/>
<name>A0ABP0FIG1_CLALP</name>
<evidence type="ECO:0000313" key="2">
    <source>
        <dbReference type="EMBL" id="CAK8679454.1"/>
    </source>
</evidence>
<evidence type="ECO:0000313" key="3">
    <source>
        <dbReference type="Proteomes" id="UP001642483"/>
    </source>
</evidence>
<dbReference type="EMBL" id="CAWYQH010000061">
    <property type="protein sequence ID" value="CAK8679454.1"/>
    <property type="molecule type" value="Genomic_DNA"/>
</dbReference>
<keyword evidence="3" id="KW-1185">Reference proteome</keyword>
<feature type="compositionally biased region" description="Basic and acidic residues" evidence="1">
    <location>
        <begin position="143"/>
        <end position="162"/>
    </location>
</feature>
<reference evidence="2 3" key="1">
    <citation type="submission" date="2024-02" db="EMBL/GenBank/DDBJ databases">
        <authorList>
            <person name="Daric V."/>
            <person name="Darras S."/>
        </authorList>
    </citation>
    <scope>NUCLEOTIDE SEQUENCE [LARGE SCALE GENOMIC DNA]</scope>
</reference>
<feature type="region of interest" description="Disordered" evidence="1">
    <location>
        <begin position="143"/>
        <end position="189"/>
    </location>
</feature>
<dbReference type="Proteomes" id="UP001642483">
    <property type="component" value="Unassembled WGS sequence"/>
</dbReference>
<protein>
    <submittedName>
        <fullName evidence="2">Uncharacterized protein</fullName>
    </submittedName>
</protein>
<gene>
    <name evidence="2" type="ORF">CVLEPA_LOCUS9691</name>
</gene>
<sequence length="189" mass="21882">MSSIYRGKKLTQLQPQRPPRAKWNEKVSKSQEGTSFASKLKTGIPNKSYTRDTELCVHFNPGKNRKSIYELLKAINFPTSGIEGIVQRQNGLVDFTCKTRQQVILLQEKMNDHKKDQPSIRNAKLYIQPYEHQPNFCEYCSEPNHEERSCPTKKSNQEHAKSNQDQPEVNNELKETPENLDNQLTPTHE</sequence>
<feature type="non-terminal residue" evidence="2">
    <location>
        <position position="189"/>
    </location>
</feature>
<accession>A0ABP0FIG1</accession>